<dbReference type="CDD" id="cd16917">
    <property type="entry name" value="HATPase_UhpB-NarQ-NarX-like"/>
    <property type="match status" value="1"/>
</dbReference>
<keyword evidence="2 8" id="KW-0418">Kinase</keyword>
<feature type="transmembrane region" description="Helical" evidence="5">
    <location>
        <begin position="115"/>
        <end position="133"/>
    </location>
</feature>
<dbReference type="InterPro" id="IPR011712">
    <property type="entry name" value="Sig_transdc_His_kin_sub3_dim/P"/>
</dbReference>
<dbReference type="AlphaFoldDB" id="A0A3P1V9H6"/>
<evidence type="ECO:0000256" key="1">
    <source>
        <dbReference type="ARBA" id="ARBA00022679"/>
    </source>
</evidence>
<dbReference type="InterPro" id="IPR003594">
    <property type="entry name" value="HATPase_dom"/>
</dbReference>
<evidence type="ECO:0000313" key="9">
    <source>
        <dbReference type="Proteomes" id="UP000271272"/>
    </source>
</evidence>
<evidence type="ECO:0000259" key="6">
    <source>
        <dbReference type="Pfam" id="PF02518"/>
    </source>
</evidence>
<accession>A0A3P1V9H6</accession>
<protein>
    <submittedName>
        <fullName evidence="8">Sensor histidine kinase</fullName>
    </submittedName>
</protein>
<dbReference type="Proteomes" id="UP000271272">
    <property type="component" value="Unassembled WGS sequence"/>
</dbReference>
<organism evidence="8 9">
    <name type="scientific">Actinomyces bowdenii</name>
    <dbReference type="NCBI Taxonomy" id="131109"/>
    <lineage>
        <taxon>Bacteria</taxon>
        <taxon>Bacillati</taxon>
        <taxon>Actinomycetota</taxon>
        <taxon>Actinomycetes</taxon>
        <taxon>Actinomycetales</taxon>
        <taxon>Actinomycetaceae</taxon>
        <taxon>Actinomyces</taxon>
    </lineage>
</organism>
<dbReference type="GO" id="GO:0016020">
    <property type="term" value="C:membrane"/>
    <property type="evidence" value="ECO:0007669"/>
    <property type="project" value="InterPro"/>
</dbReference>
<gene>
    <name evidence="8" type="ORF">EII10_01840</name>
</gene>
<dbReference type="Pfam" id="PF07730">
    <property type="entry name" value="HisKA_3"/>
    <property type="match status" value="1"/>
</dbReference>
<feature type="domain" description="Histidine kinase/HSP90-like ATPase" evidence="6">
    <location>
        <begin position="296"/>
        <end position="381"/>
    </location>
</feature>
<feature type="transmembrane region" description="Helical" evidence="5">
    <location>
        <begin position="91"/>
        <end position="109"/>
    </location>
</feature>
<sequence>MPAAPASRRASRAPGQPAGAEATACAPAAGRAPGAIAALLDRPRPPRWAWRLLAWSCAALTLGLLWWQTWAFALFFIVFPLLWVVQDTFRAGIRANLLFGAGIAVVGGIGRDPSWVVTALVSTGFSLLMGVWMQRVHVARAQAVQALADKQEALAALVAAQERLAAAERAAGIAVERERWAREVHDTLAQGFVSVITLAQAARAAHEALAGPGRAAPEDRRSRELGERLQWIEEIARDNLIEARALVAGDVPSALHEGGVASALERLAADQHRHGLEVSLTTSLPEGLPVSRQVVILRTVQESLSNVVRHAQARTAQISAGVQDGEIVIAVRDDGRGTRGAPEGTGLSGMRARLESMAGTLTVDPLHAPDAQGRTGTIVEARMSL</sequence>
<keyword evidence="5" id="KW-1133">Transmembrane helix</keyword>
<dbReference type="GO" id="GO:0046983">
    <property type="term" value="F:protein dimerization activity"/>
    <property type="evidence" value="ECO:0007669"/>
    <property type="project" value="InterPro"/>
</dbReference>
<feature type="region of interest" description="Disordered" evidence="4">
    <location>
        <begin position="1"/>
        <end position="20"/>
    </location>
</feature>
<dbReference type="OrthoDB" id="144293at2"/>
<dbReference type="Pfam" id="PF02518">
    <property type="entry name" value="HATPase_c"/>
    <property type="match status" value="1"/>
</dbReference>
<proteinExistence type="predicted"/>
<dbReference type="GO" id="GO:0000155">
    <property type="term" value="F:phosphorelay sensor kinase activity"/>
    <property type="evidence" value="ECO:0007669"/>
    <property type="project" value="InterPro"/>
</dbReference>
<feature type="transmembrane region" description="Helical" evidence="5">
    <location>
        <begin position="52"/>
        <end position="79"/>
    </location>
</feature>
<dbReference type="RefSeq" id="WP_124932774.1">
    <property type="nucleotide sequence ID" value="NZ_RQZC01000001.1"/>
</dbReference>
<evidence type="ECO:0000256" key="4">
    <source>
        <dbReference type="SAM" id="MobiDB-lite"/>
    </source>
</evidence>
<dbReference type="EMBL" id="RQZC01000001">
    <property type="protein sequence ID" value="RRD30862.1"/>
    <property type="molecule type" value="Genomic_DNA"/>
</dbReference>
<dbReference type="InterPro" id="IPR036890">
    <property type="entry name" value="HATPase_C_sf"/>
</dbReference>
<dbReference type="PANTHER" id="PTHR24421">
    <property type="entry name" value="NITRATE/NITRITE SENSOR PROTEIN NARX-RELATED"/>
    <property type="match status" value="1"/>
</dbReference>
<comment type="caution">
    <text evidence="8">The sequence shown here is derived from an EMBL/GenBank/DDBJ whole genome shotgun (WGS) entry which is preliminary data.</text>
</comment>
<evidence type="ECO:0000256" key="2">
    <source>
        <dbReference type="ARBA" id="ARBA00022777"/>
    </source>
</evidence>
<evidence type="ECO:0000259" key="7">
    <source>
        <dbReference type="Pfam" id="PF07730"/>
    </source>
</evidence>
<keyword evidence="5" id="KW-0812">Transmembrane</keyword>
<evidence type="ECO:0000256" key="3">
    <source>
        <dbReference type="ARBA" id="ARBA00023012"/>
    </source>
</evidence>
<keyword evidence="9" id="KW-1185">Reference proteome</keyword>
<keyword evidence="1" id="KW-0808">Transferase</keyword>
<keyword evidence="3" id="KW-0902">Two-component regulatory system</keyword>
<evidence type="ECO:0000256" key="5">
    <source>
        <dbReference type="SAM" id="Phobius"/>
    </source>
</evidence>
<name>A0A3P1V9H6_9ACTO</name>
<dbReference type="InterPro" id="IPR050482">
    <property type="entry name" value="Sensor_HK_TwoCompSys"/>
</dbReference>
<dbReference type="Gene3D" id="1.20.5.1930">
    <property type="match status" value="1"/>
</dbReference>
<feature type="domain" description="Signal transduction histidine kinase subgroup 3 dimerisation and phosphoacceptor" evidence="7">
    <location>
        <begin position="176"/>
        <end position="249"/>
    </location>
</feature>
<evidence type="ECO:0000313" key="8">
    <source>
        <dbReference type="EMBL" id="RRD30862.1"/>
    </source>
</evidence>
<dbReference type="Gene3D" id="3.30.565.10">
    <property type="entry name" value="Histidine kinase-like ATPase, C-terminal domain"/>
    <property type="match status" value="1"/>
</dbReference>
<dbReference type="SUPFAM" id="SSF55874">
    <property type="entry name" value="ATPase domain of HSP90 chaperone/DNA topoisomerase II/histidine kinase"/>
    <property type="match status" value="1"/>
</dbReference>
<keyword evidence="5" id="KW-0472">Membrane</keyword>
<reference evidence="8 9" key="1">
    <citation type="submission" date="2018-11" db="EMBL/GenBank/DDBJ databases">
        <title>Genomes From Bacteria Associated with the Canine Oral Cavity: a Test Case for Automated Genome-Based Taxonomic Assignment.</title>
        <authorList>
            <person name="Coil D.A."/>
            <person name="Jospin G."/>
            <person name="Darling A.E."/>
            <person name="Wallis C."/>
            <person name="Davis I.J."/>
            <person name="Harris S."/>
            <person name="Eisen J.A."/>
            <person name="Holcombe L.J."/>
            <person name="O'Flynn C."/>
        </authorList>
    </citation>
    <scope>NUCLEOTIDE SEQUENCE [LARGE SCALE GENOMIC DNA]</scope>
    <source>
        <strain evidence="8 9">OH5050</strain>
    </source>
</reference>